<name>A0A0F8ZW52_9ZZZZ</name>
<dbReference type="EMBL" id="LAZR01045761">
    <property type="protein sequence ID" value="KKK98103.1"/>
    <property type="molecule type" value="Genomic_DNA"/>
</dbReference>
<gene>
    <name evidence="2" type="ORF">LCGC14_2646100</name>
</gene>
<accession>A0A0F8ZW52</accession>
<dbReference type="Pfam" id="PF18582">
    <property type="entry name" value="HZS_alpha"/>
    <property type="match status" value="1"/>
</dbReference>
<sequence>PDGTRVRLFFGNTITNPNVLWQAKSIPGTEKFICTMAPHHQNPVGAIGILDRQLGVENPLALKNITPEIPYTPTTDPAWQPGDQLFYWSYRDPYPIDRDLFVVAYGGGGPQRYRLYLMDMQGQKLPLLEDPAIDCFNPVPLVPRQHPHVITAHQATAKEEAAAEQFGTFLMTDVYQGLTGVKRGAVKELRVMTQVPRPTNNRGARAYFMGHDIVDPVIGAGTFYVKYVCGTVPVEADGSAHFKAPAGTELYFQALDASGKELARMGSFTQLVPGEHQSCVGCHEPPFHAPPHQASPPLAAMKPPVDITPPPWGAGPVDFARQVQPVLDKYCVECHGGVDPDGGIDLSGDKTRHFNMAYDNLAQRGLISFFYLTPPQEETGPFLPLTTGSRVSEVVRLIESGHGEVDIGDRVRRLHVQLLPHLPPRLRNLIEPAASALLLVPRPGLAPAQVT</sequence>
<organism evidence="2">
    <name type="scientific">marine sediment metagenome</name>
    <dbReference type="NCBI Taxonomy" id="412755"/>
    <lineage>
        <taxon>unclassified sequences</taxon>
        <taxon>metagenomes</taxon>
        <taxon>ecological metagenomes</taxon>
    </lineage>
</organism>
<dbReference type="SUPFAM" id="SSF48695">
    <property type="entry name" value="Multiheme cytochromes"/>
    <property type="match status" value="1"/>
</dbReference>
<evidence type="ECO:0000259" key="1">
    <source>
        <dbReference type="Pfam" id="PF18582"/>
    </source>
</evidence>
<comment type="caution">
    <text evidence="2">The sequence shown here is derived from an EMBL/GenBank/DDBJ whole genome shotgun (WGS) entry which is preliminary data.</text>
</comment>
<protein>
    <recommendedName>
        <fullName evidence="1">Hydrazine synthase alpha subunit middle domain-containing protein</fullName>
    </recommendedName>
</protein>
<dbReference type="InterPro" id="IPR036280">
    <property type="entry name" value="Multihaem_cyt_sf"/>
</dbReference>
<dbReference type="AlphaFoldDB" id="A0A0F8ZW52"/>
<feature type="non-terminal residue" evidence="2">
    <location>
        <position position="1"/>
    </location>
</feature>
<feature type="domain" description="Hydrazine synthase alpha subunit middle" evidence="1">
    <location>
        <begin position="184"/>
        <end position="284"/>
    </location>
</feature>
<dbReference type="InterPro" id="IPR040698">
    <property type="entry name" value="HZS_alpha_mid"/>
</dbReference>
<proteinExistence type="predicted"/>
<feature type="non-terminal residue" evidence="2">
    <location>
        <position position="451"/>
    </location>
</feature>
<reference evidence="2" key="1">
    <citation type="journal article" date="2015" name="Nature">
        <title>Complex archaea that bridge the gap between prokaryotes and eukaryotes.</title>
        <authorList>
            <person name="Spang A."/>
            <person name="Saw J.H."/>
            <person name="Jorgensen S.L."/>
            <person name="Zaremba-Niedzwiedzka K."/>
            <person name="Martijn J."/>
            <person name="Lind A.E."/>
            <person name="van Eijk R."/>
            <person name="Schleper C."/>
            <person name="Guy L."/>
            <person name="Ettema T.J."/>
        </authorList>
    </citation>
    <scope>NUCLEOTIDE SEQUENCE</scope>
</reference>
<evidence type="ECO:0000313" key="2">
    <source>
        <dbReference type="EMBL" id="KKK98103.1"/>
    </source>
</evidence>